<proteinExistence type="predicted"/>
<evidence type="ECO:0000256" key="4">
    <source>
        <dbReference type="ARBA" id="ARBA00022824"/>
    </source>
</evidence>
<evidence type="ECO:0000256" key="2">
    <source>
        <dbReference type="ARBA" id="ARBA00004240"/>
    </source>
</evidence>
<protein>
    <recommendedName>
        <fullName evidence="9">GPI inositol-deacylase</fullName>
    </recommendedName>
</protein>
<dbReference type="EMBL" id="ML996127">
    <property type="protein sequence ID" value="KAF2736238.1"/>
    <property type="molecule type" value="Genomic_DNA"/>
</dbReference>
<feature type="non-terminal residue" evidence="7">
    <location>
        <position position="1"/>
    </location>
</feature>
<dbReference type="Proteomes" id="UP000799444">
    <property type="component" value="Unassembled WGS sequence"/>
</dbReference>
<dbReference type="GO" id="GO:0016020">
    <property type="term" value="C:membrane"/>
    <property type="evidence" value="ECO:0007669"/>
    <property type="project" value="UniProtKB-SubCell"/>
</dbReference>
<dbReference type="GO" id="GO:0005783">
    <property type="term" value="C:endoplasmic reticulum"/>
    <property type="evidence" value="ECO:0007669"/>
    <property type="project" value="UniProtKB-SubCell"/>
</dbReference>
<dbReference type="PANTHER" id="PTHR48182:SF2">
    <property type="entry name" value="PROTEIN SERAC1"/>
    <property type="match status" value="1"/>
</dbReference>
<comment type="caution">
    <text evidence="7">The sequence shown here is derived from an EMBL/GenBank/DDBJ whole genome shotgun (WGS) entry which is preliminary data.</text>
</comment>
<keyword evidence="8" id="KW-1185">Reference proteome</keyword>
<dbReference type="InterPro" id="IPR052374">
    <property type="entry name" value="SERAC1"/>
</dbReference>
<evidence type="ECO:0000313" key="7">
    <source>
        <dbReference type="EMBL" id="KAF2736238.1"/>
    </source>
</evidence>
<keyword evidence="4" id="KW-0256">Endoplasmic reticulum</keyword>
<comment type="subcellular location">
    <subcellularLocation>
        <location evidence="2">Endoplasmic reticulum</location>
    </subcellularLocation>
    <subcellularLocation>
        <location evidence="3">Membrane</location>
    </subcellularLocation>
    <subcellularLocation>
        <location evidence="1">Mitochondrion</location>
    </subcellularLocation>
</comment>
<keyword evidence="6" id="KW-0472">Membrane</keyword>
<evidence type="ECO:0000256" key="1">
    <source>
        <dbReference type="ARBA" id="ARBA00004173"/>
    </source>
</evidence>
<dbReference type="GO" id="GO:0005739">
    <property type="term" value="C:mitochondrion"/>
    <property type="evidence" value="ECO:0007669"/>
    <property type="project" value="UniProtKB-SubCell"/>
</dbReference>
<keyword evidence="5" id="KW-0496">Mitochondrion</keyword>
<evidence type="ECO:0000256" key="6">
    <source>
        <dbReference type="ARBA" id="ARBA00023136"/>
    </source>
</evidence>
<accession>A0A9P4R3P0</accession>
<organism evidence="7 8">
    <name type="scientific">Polyplosphaeria fusca</name>
    <dbReference type="NCBI Taxonomy" id="682080"/>
    <lineage>
        <taxon>Eukaryota</taxon>
        <taxon>Fungi</taxon>
        <taxon>Dikarya</taxon>
        <taxon>Ascomycota</taxon>
        <taxon>Pezizomycotina</taxon>
        <taxon>Dothideomycetes</taxon>
        <taxon>Pleosporomycetidae</taxon>
        <taxon>Pleosporales</taxon>
        <taxon>Tetraplosphaeriaceae</taxon>
        <taxon>Polyplosphaeria</taxon>
    </lineage>
</organism>
<evidence type="ECO:0000256" key="5">
    <source>
        <dbReference type="ARBA" id="ARBA00023128"/>
    </source>
</evidence>
<dbReference type="OrthoDB" id="427518at2759"/>
<dbReference type="PANTHER" id="PTHR48182">
    <property type="entry name" value="PROTEIN SERAC1"/>
    <property type="match status" value="1"/>
</dbReference>
<dbReference type="SUPFAM" id="SSF53474">
    <property type="entry name" value="alpha/beta-Hydrolases"/>
    <property type="match status" value="1"/>
</dbReference>
<dbReference type="Gene3D" id="3.40.50.1820">
    <property type="entry name" value="alpha/beta hydrolase"/>
    <property type="match status" value="1"/>
</dbReference>
<dbReference type="InterPro" id="IPR029058">
    <property type="entry name" value="AB_hydrolase_fold"/>
</dbReference>
<reference evidence="7" key="1">
    <citation type="journal article" date="2020" name="Stud. Mycol.">
        <title>101 Dothideomycetes genomes: a test case for predicting lifestyles and emergence of pathogens.</title>
        <authorList>
            <person name="Haridas S."/>
            <person name="Albert R."/>
            <person name="Binder M."/>
            <person name="Bloem J."/>
            <person name="Labutti K."/>
            <person name="Salamov A."/>
            <person name="Andreopoulos B."/>
            <person name="Baker S."/>
            <person name="Barry K."/>
            <person name="Bills G."/>
            <person name="Bluhm B."/>
            <person name="Cannon C."/>
            <person name="Castanera R."/>
            <person name="Culley D."/>
            <person name="Daum C."/>
            <person name="Ezra D."/>
            <person name="Gonzalez J."/>
            <person name="Henrissat B."/>
            <person name="Kuo A."/>
            <person name="Liang C."/>
            <person name="Lipzen A."/>
            <person name="Lutzoni F."/>
            <person name="Magnuson J."/>
            <person name="Mondo S."/>
            <person name="Nolan M."/>
            <person name="Ohm R."/>
            <person name="Pangilinan J."/>
            <person name="Park H.-J."/>
            <person name="Ramirez L."/>
            <person name="Alfaro M."/>
            <person name="Sun H."/>
            <person name="Tritt A."/>
            <person name="Yoshinaga Y."/>
            <person name="Zwiers L.-H."/>
            <person name="Turgeon B."/>
            <person name="Goodwin S."/>
            <person name="Spatafora J."/>
            <person name="Crous P."/>
            <person name="Grigoriev I."/>
        </authorList>
    </citation>
    <scope>NUCLEOTIDE SEQUENCE</scope>
    <source>
        <strain evidence="7">CBS 125425</strain>
    </source>
</reference>
<sequence>HSIFFIHGLQGHPRSTWSFPNERSQPQTRRNGFRERFAQAFRSRSGDGSDQEPTRVFWPQDLLGESFPELRIFTYGYDSHVTHWFKGPAMQLDILSHGESLLSGLAARRMEAPQRPIILVVHSLGGLVIKDMLRRARSSSDPRFKSIHQATKAIIFFGTPHHGGNYINIGLTAQKIVAASGLNASDRLLRDLKFDSSIAKMLSEEFTHFLDERKPIVYTFQEASGLSGFGPLSGKVVEDVSSSLEYPLQFKDHIYANHMDMCRFTGPLDDGYEKVNAAMRHILSGDMQAAPQGMASPLRDVFACLTWIYRIILTECTPARELYQRAS</sequence>
<evidence type="ECO:0000256" key="3">
    <source>
        <dbReference type="ARBA" id="ARBA00004370"/>
    </source>
</evidence>
<gene>
    <name evidence="7" type="ORF">EJ04DRAFT_433468</name>
</gene>
<evidence type="ECO:0008006" key="9">
    <source>
        <dbReference type="Google" id="ProtNLM"/>
    </source>
</evidence>
<dbReference type="AlphaFoldDB" id="A0A9P4R3P0"/>
<evidence type="ECO:0000313" key="8">
    <source>
        <dbReference type="Proteomes" id="UP000799444"/>
    </source>
</evidence>
<name>A0A9P4R3P0_9PLEO</name>